<dbReference type="KEGG" id="rul:UC8_26420"/>
<evidence type="ECO:0000256" key="5">
    <source>
        <dbReference type="PROSITE-ProRule" id="PRU10141"/>
    </source>
</evidence>
<keyword evidence="2 5" id="KW-0547">Nucleotide-binding</keyword>
<keyword evidence="8" id="KW-1185">Reference proteome</keyword>
<dbReference type="AlphaFoldDB" id="A0A5B9QT86"/>
<dbReference type="GO" id="GO:0005524">
    <property type="term" value="F:ATP binding"/>
    <property type="evidence" value="ECO:0007669"/>
    <property type="project" value="UniProtKB-UniRule"/>
</dbReference>
<dbReference type="InterPro" id="IPR008271">
    <property type="entry name" value="Ser/Thr_kinase_AS"/>
</dbReference>
<feature type="binding site" evidence="5">
    <location>
        <position position="111"/>
    </location>
    <ligand>
        <name>ATP</name>
        <dbReference type="ChEBI" id="CHEBI:30616"/>
    </ligand>
</feature>
<name>A0A5B9QT86_9BACT</name>
<dbReference type="EC" id="2.7.11.1" evidence="7"/>
<evidence type="ECO:0000256" key="2">
    <source>
        <dbReference type="ARBA" id="ARBA00022741"/>
    </source>
</evidence>
<dbReference type="SUPFAM" id="SSF56112">
    <property type="entry name" value="Protein kinase-like (PK-like)"/>
    <property type="match status" value="1"/>
</dbReference>
<dbReference type="InterPro" id="IPR000719">
    <property type="entry name" value="Prot_kinase_dom"/>
</dbReference>
<dbReference type="PANTHER" id="PTHR43289:SF34">
    <property type="entry name" value="SERINE_THREONINE-PROTEIN KINASE YBDM-RELATED"/>
    <property type="match status" value="1"/>
</dbReference>
<dbReference type="PROSITE" id="PS00108">
    <property type="entry name" value="PROTEIN_KINASE_ST"/>
    <property type="match status" value="1"/>
</dbReference>
<keyword evidence="4 5" id="KW-0067">ATP-binding</keyword>
<dbReference type="EMBL" id="CP042914">
    <property type="protein sequence ID" value="QEG40625.1"/>
    <property type="molecule type" value="Genomic_DNA"/>
</dbReference>
<dbReference type="InterPro" id="IPR017441">
    <property type="entry name" value="Protein_kinase_ATP_BS"/>
</dbReference>
<accession>A0A5B9QT86</accession>
<keyword evidence="1 7" id="KW-0808">Transferase</keyword>
<dbReference type="InterPro" id="IPR011009">
    <property type="entry name" value="Kinase-like_dom_sf"/>
</dbReference>
<dbReference type="InterPro" id="IPR011006">
    <property type="entry name" value="CheY-like_superfamily"/>
</dbReference>
<dbReference type="RefSeq" id="WP_068130715.1">
    <property type="nucleotide sequence ID" value="NZ_CP042914.1"/>
</dbReference>
<evidence type="ECO:0000259" key="6">
    <source>
        <dbReference type="PROSITE" id="PS50011"/>
    </source>
</evidence>
<evidence type="ECO:0000256" key="1">
    <source>
        <dbReference type="ARBA" id="ARBA00022679"/>
    </source>
</evidence>
<dbReference type="Proteomes" id="UP000325286">
    <property type="component" value="Chromosome"/>
</dbReference>
<evidence type="ECO:0000256" key="3">
    <source>
        <dbReference type="ARBA" id="ARBA00022777"/>
    </source>
</evidence>
<dbReference type="PANTHER" id="PTHR43289">
    <property type="entry name" value="MITOGEN-ACTIVATED PROTEIN KINASE KINASE KINASE 20-RELATED"/>
    <property type="match status" value="1"/>
</dbReference>
<sequence length="510" mass="57475">MSLPTPEQFMQRIVDVGLADRLTVEQARRELDAGAMDLDELIRAMQRRGVLTTLQTEKILRGDRIGYFYGKYKVLYLIGAGTFARVYRAEKIGDLDTLADETKGKAIFAVKVLRKRFRDEVAQLDQFLREGRMGLKLRHPNIVSIYDINADTYNPFLTMEFVEGQTLRDLMKLRDRLPPKTAVKLMHDIASGLAHAASMGISHRDMKLSNVLVSSEGVAKLVDFGLAALADRNNPEKIADCPNARAIDYAALERGTNVRKDDPRSDIYFAGAMMYQMLSGKPALTETRDRLQRLNVSRFEQVTPIQKVVSDLPAPVIQVCTKAMELKPGERYQTAAEFQADLKKTMQRLEAGPTQKIGADGKVVVSYPEDEEDRTNEGEGLVVMVVESIVKMQDMIRQRLKNRGYRVLMISDPERALSRFDPLDDPPADCVVFSSLELGEQALEAFNRFGSDEHTAELPAILLVDRRRANMISAAKQGPRRRLLPLPLKVRELRGALSQLLADTPRRQMR</sequence>
<reference evidence="7 8" key="1">
    <citation type="submission" date="2019-08" db="EMBL/GenBank/DDBJ databases">
        <title>Deep-cultivation of Planctomycetes and their phenomic and genomic characterization uncovers novel biology.</title>
        <authorList>
            <person name="Wiegand S."/>
            <person name="Jogler M."/>
            <person name="Boedeker C."/>
            <person name="Pinto D."/>
            <person name="Vollmers J."/>
            <person name="Rivas-Marin E."/>
            <person name="Kohn T."/>
            <person name="Peeters S.H."/>
            <person name="Heuer A."/>
            <person name="Rast P."/>
            <person name="Oberbeckmann S."/>
            <person name="Bunk B."/>
            <person name="Jeske O."/>
            <person name="Meyerdierks A."/>
            <person name="Storesund J.E."/>
            <person name="Kallscheuer N."/>
            <person name="Luecker S."/>
            <person name="Lage O.M."/>
            <person name="Pohl T."/>
            <person name="Merkel B.J."/>
            <person name="Hornburger P."/>
            <person name="Mueller R.-W."/>
            <person name="Bruemmer F."/>
            <person name="Labrenz M."/>
            <person name="Spormann A.M."/>
            <person name="Op den Camp H."/>
            <person name="Overmann J."/>
            <person name="Amann R."/>
            <person name="Jetten M.S.M."/>
            <person name="Mascher T."/>
            <person name="Medema M.H."/>
            <person name="Devos D.P."/>
            <person name="Kaster A.-K."/>
            <person name="Ovreas L."/>
            <person name="Rohde M."/>
            <person name="Galperin M.Y."/>
            <person name="Jogler C."/>
        </authorList>
    </citation>
    <scope>NUCLEOTIDE SEQUENCE [LARGE SCALE GENOMIC DNA]</scope>
    <source>
        <strain evidence="7 8">UC8</strain>
    </source>
</reference>
<dbReference type="Gene3D" id="1.10.510.10">
    <property type="entry name" value="Transferase(Phosphotransferase) domain 1"/>
    <property type="match status" value="1"/>
</dbReference>
<dbReference type="CDD" id="cd14014">
    <property type="entry name" value="STKc_PknB_like"/>
    <property type="match status" value="1"/>
</dbReference>
<dbReference type="Gene3D" id="3.40.50.2300">
    <property type="match status" value="1"/>
</dbReference>
<feature type="domain" description="Protein kinase" evidence="6">
    <location>
        <begin position="72"/>
        <end position="349"/>
    </location>
</feature>
<dbReference type="OrthoDB" id="7806016at2"/>
<dbReference type="Pfam" id="PF00069">
    <property type="entry name" value="Pkinase"/>
    <property type="match status" value="1"/>
</dbReference>
<dbReference type="Gene3D" id="3.30.200.20">
    <property type="entry name" value="Phosphorylase Kinase, domain 1"/>
    <property type="match status" value="1"/>
</dbReference>
<evidence type="ECO:0000256" key="4">
    <source>
        <dbReference type="ARBA" id="ARBA00022840"/>
    </source>
</evidence>
<evidence type="ECO:0000313" key="7">
    <source>
        <dbReference type="EMBL" id="QEG40625.1"/>
    </source>
</evidence>
<evidence type="ECO:0000313" key="8">
    <source>
        <dbReference type="Proteomes" id="UP000325286"/>
    </source>
</evidence>
<dbReference type="GO" id="GO:0004674">
    <property type="term" value="F:protein serine/threonine kinase activity"/>
    <property type="evidence" value="ECO:0007669"/>
    <property type="project" value="UniProtKB-EC"/>
</dbReference>
<proteinExistence type="predicted"/>
<dbReference type="SUPFAM" id="SSF52172">
    <property type="entry name" value="CheY-like"/>
    <property type="match status" value="1"/>
</dbReference>
<dbReference type="PROSITE" id="PS00107">
    <property type="entry name" value="PROTEIN_KINASE_ATP"/>
    <property type="match status" value="1"/>
</dbReference>
<dbReference type="SMART" id="SM00220">
    <property type="entry name" value="S_TKc"/>
    <property type="match status" value="1"/>
</dbReference>
<dbReference type="PROSITE" id="PS50011">
    <property type="entry name" value="PROTEIN_KINASE_DOM"/>
    <property type="match status" value="1"/>
</dbReference>
<gene>
    <name evidence="7" type="primary">prkC_16</name>
    <name evidence="7" type="ORF">UC8_26420</name>
</gene>
<organism evidence="7 8">
    <name type="scientific">Roseimaritima ulvae</name>
    <dbReference type="NCBI Taxonomy" id="980254"/>
    <lineage>
        <taxon>Bacteria</taxon>
        <taxon>Pseudomonadati</taxon>
        <taxon>Planctomycetota</taxon>
        <taxon>Planctomycetia</taxon>
        <taxon>Pirellulales</taxon>
        <taxon>Pirellulaceae</taxon>
        <taxon>Roseimaritima</taxon>
    </lineage>
</organism>
<keyword evidence="3 7" id="KW-0418">Kinase</keyword>
<protein>
    <submittedName>
        <fullName evidence="7">Serine/threonine-protein kinase PrkC</fullName>
        <ecNumber evidence="7">2.7.11.1</ecNumber>
    </submittedName>
</protein>